<protein>
    <submittedName>
        <fullName evidence="1">Uncharacterized protein</fullName>
    </submittedName>
</protein>
<comment type="caution">
    <text evidence="1">The sequence shown here is derived from an EMBL/GenBank/DDBJ whole genome shotgun (WGS) entry which is preliminary data.</text>
</comment>
<evidence type="ECO:0000313" key="2">
    <source>
        <dbReference type="EMBL" id="CAF1502076.1"/>
    </source>
</evidence>
<dbReference type="AlphaFoldDB" id="A0A814MVR7"/>
<evidence type="ECO:0000313" key="1">
    <source>
        <dbReference type="EMBL" id="CAF1084073.1"/>
    </source>
</evidence>
<dbReference type="Proteomes" id="UP000677228">
    <property type="component" value="Unassembled WGS sequence"/>
</dbReference>
<evidence type="ECO:0000313" key="5">
    <source>
        <dbReference type="Proteomes" id="UP000663829"/>
    </source>
</evidence>
<evidence type="ECO:0000313" key="4">
    <source>
        <dbReference type="EMBL" id="CAF4290558.1"/>
    </source>
</evidence>
<dbReference type="EMBL" id="CAJNOQ010005047">
    <property type="protein sequence ID" value="CAF1084073.1"/>
    <property type="molecule type" value="Genomic_DNA"/>
</dbReference>
<name>A0A814MVR7_9BILA</name>
<keyword evidence="5" id="KW-1185">Reference proteome</keyword>
<organism evidence="1 5">
    <name type="scientific">Didymodactylos carnosus</name>
    <dbReference type="NCBI Taxonomy" id="1234261"/>
    <lineage>
        <taxon>Eukaryota</taxon>
        <taxon>Metazoa</taxon>
        <taxon>Spiralia</taxon>
        <taxon>Gnathifera</taxon>
        <taxon>Rotifera</taxon>
        <taxon>Eurotatoria</taxon>
        <taxon>Bdelloidea</taxon>
        <taxon>Philodinida</taxon>
        <taxon>Philodinidae</taxon>
        <taxon>Didymodactylos</taxon>
    </lineage>
</organism>
<dbReference type="Proteomes" id="UP000681722">
    <property type="component" value="Unassembled WGS sequence"/>
</dbReference>
<accession>A0A814MVR7</accession>
<dbReference type="EMBL" id="CAJOBC010005047">
    <property type="protein sequence ID" value="CAF3849704.1"/>
    <property type="molecule type" value="Genomic_DNA"/>
</dbReference>
<dbReference type="EMBL" id="CAJNOK010034225">
    <property type="protein sequence ID" value="CAF1502076.1"/>
    <property type="molecule type" value="Genomic_DNA"/>
</dbReference>
<dbReference type="EMBL" id="CAJOBA010056246">
    <property type="protein sequence ID" value="CAF4290558.1"/>
    <property type="molecule type" value="Genomic_DNA"/>
</dbReference>
<gene>
    <name evidence="1" type="ORF">GPM918_LOCUS17915</name>
    <name evidence="2" type="ORF">OVA965_LOCUS36987</name>
    <name evidence="3" type="ORF">SRO942_LOCUS17912</name>
    <name evidence="4" type="ORF">TMI583_LOCUS38031</name>
</gene>
<evidence type="ECO:0000313" key="3">
    <source>
        <dbReference type="EMBL" id="CAF3849704.1"/>
    </source>
</evidence>
<proteinExistence type="predicted"/>
<dbReference type="Proteomes" id="UP000663829">
    <property type="component" value="Unassembled WGS sequence"/>
</dbReference>
<reference evidence="1" key="1">
    <citation type="submission" date="2021-02" db="EMBL/GenBank/DDBJ databases">
        <authorList>
            <person name="Nowell W R."/>
        </authorList>
    </citation>
    <scope>NUCLEOTIDE SEQUENCE</scope>
</reference>
<sequence>MVKRTLKIYSYTFVSNKQNLLELIPTYKNETIIVFLFIDGNDDTKKFFVEQLCSISYIHTIYLYGENNQMQKYNQWSTSNHFFKVREVFDQRQLATRLAKEHINENKSHSLYYVFQLYIDEHGFNDNEQTDTDSF</sequence>
<dbReference type="Proteomes" id="UP000682733">
    <property type="component" value="Unassembled WGS sequence"/>
</dbReference>